<comment type="catalytic activity">
    <reaction evidence="6 8">
        <text>dCMP + ATP = dCDP + ADP</text>
        <dbReference type="Rhea" id="RHEA:25094"/>
        <dbReference type="ChEBI" id="CHEBI:30616"/>
        <dbReference type="ChEBI" id="CHEBI:57566"/>
        <dbReference type="ChEBI" id="CHEBI:58593"/>
        <dbReference type="ChEBI" id="CHEBI:456216"/>
        <dbReference type="EC" id="2.7.4.25"/>
    </reaction>
</comment>
<dbReference type="HAMAP" id="MF_00238">
    <property type="entry name" value="Cytidyl_kinase_type1"/>
    <property type="match status" value="1"/>
</dbReference>
<protein>
    <recommendedName>
        <fullName evidence="8">Cytidylate kinase</fullName>
        <shortName evidence="8">CK</shortName>
        <ecNumber evidence="8">2.7.4.25</ecNumber>
    </recommendedName>
    <alternativeName>
        <fullName evidence="8">Cytidine monophosphate kinase</fullName>
        <shortName evidence="8">CMP kinase</shortName>
    </alternativeName>
</protein>
<comment type="similarity">
    <text evidence="1 8">Belongs to the cytidylate kinase family. Type 1 subfamily.</text>
</comment>
<dbReference type="PANTHER" id="PTHR21299">
    <property type="entry name" value="CYTIDYLATE KINASE/PANTOATE-BETA-ALANINE LIGASE"/>
    <property type="match status" value="1"/>
</dbReference>
<evidence type="ECO:0000256" key="5">
    <source>
        <dbReference type="ARBA" id="ARBA00022840"/>
    </source>
</evidence>
<dbReference type="InterPro" id="IPR003136">
    <property type="entry name" value="Cytidylate_kin"/>
</dbReference>
<gene>
    <name evidence="8" type="primary">cmk</name>
    <name evidence="10" type="ORF">SAMN02745751_00845</name>
</gene>
<evidence type="ECO:0000256" key="2">
    <source>
        <dbReference type="ARBA" id="ARBA00022679"/>
    </source>
</evidence>
<dbReference type="AlphaFoldDB" id="A0A1M6DB89"/>
<dbReference type="STRING" id="1121476.SAMN02745751_00845"/>
<dbReference type="Proteomes" id="UP000184052">
    <property type="component" value="Unassembled WGS sequence"/>
</dbReference>
<evidence type="ECO:0000256" key="3">
    <source>
        <dbReference type="ARBA" id="ARBA00022741"/>
    </source>
</evidence>
<evidence type="ECO:0000256" key="8">
    <source>
        <dbReference type="HAMAP-Rule" id="MF_00238"/>
    </source>
</evidence>
<name>A0A1M6DB89_9FIRM</name>
<evidence type="ECO:0000256" key="4">
    <source>
        <dbReference type="ARBA" id="ARBA00022777"/>
    </source>
</evidence>
<keyword evidence="8" id="KW-0963">Cytoplasm</keyword>
<dbReference type="GO" id="GO:0005829">
    <property type="term" value="C:cytosol"/>
    <property type="evidence" value="ECO:0007669"/>
    <property type="project" value="TreeGrafter"/>
</dbReference>
<keyword evidence="11" id="KW-1185">Reference proteome</keyword>
<dbReference type="PANTHER" id="PTHR21299:SF2">
    <property type="entry name" value="CYTIDYLATE KINASE"/>
    <property type="match status" value="1"/>
</dbReference>
<dbReference type="GO" id="GO:0005524">
    <property type="term" value="F:ATP binding"/>
    <property type="evidence" value="ECO:0007669"/>
    <property type="project" value="UniProtKB-UniRule"/>
</dbReference>
<dbReference type="InterPro" id="IPR011994">
    <property type="entry name" value="Cytidylate_kinase_dom"/>
</dbReference>
<evidence type="ECO:0000256" key="7">
    <source>
        <dbReference type="ARBA" id="ARBA00048478"/>
    </source>
</evidence>
<evidence type="ECO:0000256" key="6">
    <source>
        <dbReference type="ARBA" id="ARBA00047615"/>
    </source>
</evidence>
<evidence type="ECO:0000259" key="9">
    <source>
        <dbReference type="Pfam" id="PF02224"/>
    </source>
</evidence>
<accession>A0A1M6DB89</accession>
<dbReference type="RefSeq" id="WP_073047649.1">
    <property type="nucleotide sequence ID" value="NZ_FQZL01000006.1"/>
</dbReference>
<keyword evidence="3 8" id="KW-0547">Nucleotide-binding</keyword>
<organism evidence="10 11">
    <name type="scientific">Dethiosulfatibacter aminovorans DSM 17477</name>
    <dbReference type="NCBI Taxonomy" id="1121476"/>
    <lineage>
        <taxon>Bacteria</taxon>
        <taxon>Bacillati</taxon>
        <taxon>Bacillota</taxon>
        <taxon>Tissierellia</taxon>
        <taxon>Dethiosulfatibacter</taxon>
    </lineage>
</organism>
<dbReference type="GO" id="GO:0015949">
    <property type="term" value="P:nucleobase-containing small molecule interconversion"/>
    <property type="evidence" value="ECO:0007669"/>
    <property type="project" value="TreeGrafter"/>
</dbReference>
<sequence>MIIAIDGPAGAGKSTIAKKLSKQMGYMYLDTGAIYRTITLDLCNRHIDVENKELLAESLSEIDMEYTTDHIFLNGKIVDDEIRTESISQKTSHYSSKSEIRVFAVEMQRNISLNEDIVLEGRDIGTVVFPNADYKFYLTASEEERGKRRYKDMIDKGMDTTLEEIVDSIKKRDFNDKNREIAPLSKADDAIEIDTTSMTIDEVVEKMVNCIKGGVSAL</sequence>
<keyword evidence="5 8" id="KW-0067">ATP-binding</keyword>
<dbReference type="GO" id="GO:0006220">
    <property type="term" value="P:pyrimidine nucleotide metabolic process"/>
    <property type="evidence" value="ECO:0007669"/>
    <property type="project" value="UniProtKB-UniRule"/>
</dbReference>
<dbReference type="EMBL" id="FQZL01000006">
    <property type="protein sequence ID" value="SHI70425.1"/>
    <property type="molecule type" value="Genomic_DNA"/>
</dbReference>
<dbReference type="NCBIfam" id="TIGR00017">
    <property type="entry name" value="cmk"/>
    <property type="match status" value="1"/>
</dbReference>
<comment type="catalytic activity">
    <reaction evidence="7 8">
        <text>CMP + ATP = CDP + ADP</text>
        <dbReference type="Rhea" id="RHEA:11600"/>
        <dbReference type="ChEBI" id="CHEBI:30616"/>
        <dbReference type="ChEBI" id="CHEBI:58069"/>
        <dbReference type="ChEBI" id="CHEBI:60377"/>
        <dbReference type="ChEBI" id="CHEBI:456216"/>
        <dbReference type="EC" id="2.7.4.25"/>
    </reaction>
</comment>
<dbReference type="SUPFAM" id="SSF52540">
    <property type="entry name" value="P-loop containing nucleoside triphosphate hydrolases"/>
    <property type="match status" value="1"/>
</dbReference>
<evidence type="ECO:0000313" key="10">
    <source>
        <dbReference type="EMBL" id="SHI70425.1"/>
    </source>
</evidence>
<dbReference type="InterPro" id="IPR027417">
    <property type="entry name" value="P-loop_NTPase"/>
</dbReference>
<dbReference type="EC" id="2.7.4.25" evidence="8"/>
<dbReference type="Gene3D" id="3.40.50.300">
    <property type="entry name" value="P-loop containing nucleotide triphosphate hydrolases"/>
    <property type="match status" value="1"/>
</dbReference>
<reference evidence="10 11" key="1">
    <citation type="submission" date="2016-11" db="EMBL/GenBank/DDBJ databases">
        <authorList>
            <person name="Jaros S."/>
            <person name="Januszkiewicz K."/>
            <person name="Wedrychowicz H."/>
        </authorList>
    </citation>
    <scope>NUCLEOTIDE SEQUENCE [LARGE SCALE GENOMIC DNA]</scope>
    <source>
        <strain evidence="10 11">DSM 17477</strain>
    </source>
</reference>
<evidence type="ECO:0000256" key="1">
    <source>
        <dbReference type="ARBA" id="ARBA00009427"/>
    </source>
</evidence>
<feature type="domain" description="Cytidylate kinase" evidence="9">
    <location>
        <begin position="3"/>
        <end position="212"/>
    </location>
</feature>
<dbReference type="Pfam" id="PF02224">
    <property type="entry name" value="Cytidylate_kin"/>
    <property type="match status" value="1"/>
</dbReference>
<comment type="subcellular location">
    <subcellularLocation>
        <location evidence="8">Cytoplasm</location>
    </subcellularLocation>
</comment>
<dbReference type="OrthoDB" id="9807434at2"/>
<feature type="binding site" evidence="8">
    <location>
        <begin position="7"/>
        <end position="15"/>
    </location>
    <ligand>
        <name>ATP</name>
        <dbReference type="ChEBI" id="CHEBI:30616"/>
    </ligand>
</feature>
<keyword evidence="4 8" id="KW-0418">Kinase</keyword>
<evidence type="ECO:0000313" key="11">
    <source>
        <dbReference type="Proteomes" id="UP000184052"/>
    </source>
</evidence>
<keyword evidence="2 8" id="KW-0808">Transferase</keyword>
<dbReference type="CDD" id="cd02020">
    <property type="entry name" value="CMPK"/>
    <property type="match status" value="1"/>
</dbReference>
<dbReference type="GO" id="GO:0036430">
    <property type="term" value="F:CMP kinase activity"/>
    <property type="evidence" value="ECO:0007669"/>
    <property type="project" value="RHEA"/>
</dbReference>
<proteinExistence type="inferred from homology"/>
<dbReference type="GO" id="GO:0036431">
    <property type="term" value="F:dCMP kinase activity"/>
    <property type="evidence" value="ECO:0007669"/>
    <property type="project" value="InterPro"/>
</dbReference>